<protein>
    <submittedName>
        <fullName evidence="1">Uncharacterized protein</fullName>
    </submittedName>
</protein>
<dbReference type="AlphaFoldDB" id="A0A645ID30"/>
<reference evidence="1" key="1">
    <citation type="submission" date="2019-08" db="EMBL/GenBank/DDBJ databases">
        <authorList>
            <person name="Kucharzyk K."/>
            <person name="Murdoch R.W."/>
            <person name="Higgins S."/>
            <person name="Loffler F."/>
        </authorList>
    </citation>
    <scope>NUCLEOTIDE SEQUENCE</scope>
</reference>
<gene>
    <name evidence="1" type="ORF">SDC9_196653</name>
</gene>
<comment type="caution">
    <text evidence="1">The sequence shown here is derived from an EMBL/GenBank/DDBJ whole genome shotgun (WGS) entry which is preliminary data.</text>
</comment>
<dbReference type="EMBL" id="VSSQ01111919">
    <property type="protein sequence ID" value="MPN49040.1"/>
    <property type="molecule type" value="Genomic_DNA"/>
</dbReference>
<accession>A0A645ID30</accession>
<proteinExistence type="predicted"/>
<organism evidence="1">
    <name type="scientific">bioreactor metagenome</name>
    <dbReference type="NCBI Taxonomy" id="1076179"/>
    <lineage>
        <taxon>unclassified sequences</taxon>
        <taxon>metagenomes</taxon>
        <taxon>ecological metagenomes</taxon>
    </lineage>
</organism>
<evidence type="ECO:0000313" key="1">
    <source>
        <dbReference type="EMBL" id="MPN49040.1"/>
    </source>
</evidence>
<name>A0A645ID30_9ZZZZ</name>
<sequence length="129" mass="14839">MGAQQPGLRAVCLFYRTAQAAIRLDHVPEVDAFQRRLALSQKVKPRGPQHIILLQRGGKQLVRWHCARSFGLLRFKVRPHQVGHLMGGDHLVIAAQRVKRRQFVQQFRTAFVAYRGLMVPKHQQHHIAV</sequence>